<proteinExistence type="predicted"/>
<reference evidence="2 3" key="1">
    <citation type="submission" date="2023-10" db="EMBL/GenBank/DDBJ databases">
        <title>Characterization of rhizosphere-enriched actinobacteria from wheat plants lab-grown on chernevaya soil.</title>
        <authorList>
            <person name="Tikhonova E.N."/>
            <person name="Konopkin A."/>
            <person name="Kravchenko I.K."/>
        </authorList>
    </citation>
    <scope>NUCLEOTIDE SEQUENCE [LARGE SCALE GENOMIC DNA]</scope>
    <source>
        <strain evidence="2 3">RR29</strain>
    </source>
</reference>
<evidence type="ECO:0000313" key="3">
    <source>
        <dbReference type="Proteomes" id="UP001187346"/>
    </source>
</evidence>
<feature type="region of interest" description="Disordered" evidence="1">
    <location>
        <begin position="454"/>
        <end position="478"/>
    </location>
</feature>
<dbReference type="InterPro" id="IPR023606">
    <property type="entry name" value="CoA-Trfase_III_dom_1_sf"/>
</dbReference>
<dbReference type="GO" id="GO:0016740">
    <property type="term" value="F:transferase activity"/>
    <property type="evidence" value="ECO:0007669"/>
    <property type="project" value="UniProtKB-KW"/>
</dbReference>
<keyword evidence="2" id="KW-0808">Transferase</keyword>
<comment type="caution">
    <text evidence="2">The sequence shown here is derived from an EMBL/GenBank/DDBJ whole genome shotgun (WGS) entry which is preliminary data.</text>
</comment>
<accession>A0ABU4F9X9</accession>
<sequence length="478" mass="50942">MGFSAVAERDGFDPVACLEELLAPLGLSTADTGGEVTFAGQDPIVPDRIRLGAAIGVPMMAAAVGAAALHRIRSGIGQDLRLDLRQAIHHVTPHAFWHPTLAGELPEHSLIFDNPFLLDSYRTRDGRTVMASGVYPHLAAKWCRFLDVPPDRDKVAAAFAKWDAFALEEAANAVGLPLCVARTAQEWAAHPQGALLASQPVIGLERIGPAPVKKFSASDRPLDGVRVLSFTHAVAGPTVGRTMAEQGADVLCATRANDYEHAFIYTQANIGSRSTLLDLNADHGRRLAEELLAEADVVVNNHRGDKLERLGLAPDELAKRHPGLVQVSVTCYGSQGPWAARGGFDMNGSAASGLMAAAGSEQEPRLPVTGMINDFVTGYMGAVGATAGLVKRATVGGSWRVTVNLTRNAMWYLTLGLVDPALAGRDEEHSLREPKAFDADTPLGALHFPAPQVEFGRTPPAWPDPALVPRGSSSPRWR</sequence>
<dbReference type="InterPro" id="IPR044855">
    <property type="entry name" value="CoA-Trfase_III_dom3_sf"/>
</dbReference>
<gene>
    <name evidence="2" type="ORF">R5A26_13195</name>
</gene>
<dbReference type="RefSeq" id="WP_317771354.1">
    <property type="nucleotide sequence ID" value="NZ_JAWMAJ010000035.1"/>
</dbReference>
<dbReference type="Proteomes" id="UP001187346">
    <property type="component" value="Unassembled WGS sequence"/>
</dbReference>
<keyword evidence="3" id="KW-1185">Reference proteome</keyword>
<dbReference type="SUPFAM" id="SSF89796">
    <property type="entry name" value="CoA-transferase family III (CaiB/BaiF)"/>
    <property type="match status" value="2"/>
</dbReference>
<organism evidence="2 3">
    <name type="scientific">Streptomyces prunicolor</name>
    <dbReference type="NCBI Taxonomy" id="67348"/>
    <lineage>
        <taxon>Bacteria</taxon>
        <taxon>Bacillati</taxon>
        <taxon>Actinomycetota</taxon>
        <taxon>Actinomycetes</taxon>
        <taxon>Kitasatosporales</taxon>
        <taxon>Streptomycetaceae</taxon>
        <taxon>Streptomyces</taxon>
    </lineage>
</organism>
<dbReference type="PANTHER" id="PTHR48228">
    <property type="entry name" value="SUCCINYL-COA--D-CITRAMALATE COA-TRANSFERASE"/>
    <property type="match status" value="1"/>
</dbReference>
<protein>
    <submittedName>
        <fullName evidence="2">CoA transferase</fullName>
    </submittedName>
</protein>
<dbReference type="InterPro" id="IPR050509">
    <property type="entry name" value="CoA-transferase_III"/>
</dbReference>
<name>A0ABU4F9X9_9ACTN</name>
<evidence type="ECO:0000313" key="2">
    <source>
        <dbReference type="EMBL" id="MDV7216900.1"/>
    </source>
</evidence>
<dbReference type="EMBL" id="JAWMAJ010000035">
    <property type="protein sequence ID" value="MDV7216900.1"/>
    <property type="molecule type" value="Genomic_DNA"/>
</dbReference>
<dbReference type="PANTHER" id="PTHR48228:SF4">
    <property type="entry name" value="BLR3030 PROTEIN"/>
    <property type="match status" value="1"/>
</dbReference>
<dbReference type="Gene3D" id="3.30.1540.10">
    <property type="entry name" value="formyl-coa transferase, domain 3"/>
    <property type="match status" value="1"/>
</dbReference>
<dbReference type="InterPro" id="IPR003673">
    <property type="entry name" value="CoA-Trfase_fam_III"/>
</dbReference>
<evidence type="ECO:0000256" key="1">
    <source>
        <dbReference type="SAM" id="MobiDB-lite"/>
    </source>
</evidence>
<dbReference type="Pfam" id="PF02515">
    <property type="entry name" value="CoA_transf_3"/>
    <property type="match status" value="2"/>
</dbReference>
<dbReference type="Gene3D" id="3.40.50.10540">
    <property type="entry name" value="Crotonobetainyl-coa:carnitine coa-transferase, domain 1"/>
    <property type="match status" value="2"/>
</dbReference>